<keyword evidence="2 7" id="KW-0479">Metal-binding</keyword>
<evidence type="ECO:0000259" key="8">
    <source>
        <dbReference type="PROSITE" id="PS51471"/>
    </source>
</evidence>
<dbReference type="PANTHER" id="PTHR41536">
    <property type="entry name" value="PKHD-TYPE HYDROXYLASE YBIX"/>
    <property type="match status" value="1"/>
</dbReference>
<dbReference type="NCBIfam" id="NF003974">
    <property type="entry name" value="PRK05467.1-3"/>
    <property type="match status" value="1"/>
</dbReference>
<feature type="binding site" evidence="7">
    <location>
        <position position="169"/>
    </location>
    <ligand>
        <name>2-oxoglutarate</name>
        <dbReference type="ChEBI" id="CHEBI:16810"/>
    </ligand>
</feature>
<keyword evidence="6 7" id="KW-0408">Iron</keyword>
<proteinExistence type="inferred from homology"/>
<evidence type="ECO:0000256" key="2">
    <source>
        <dbReference type="ARBA" id="ARBA00022723"/>
    </source>
</evidence>
<keyword evidence="3 7" id="KW-0847">Vitamin C</keyword>
<dbReference type="Gene3D" id="2.60.120.620">
    <property type="entry name" value="q2cbj1_9rhob like domain"/>
    <property type="match status" value="1"/>
</dbReference>
<organism evidence="9 10">
    <name type="scientific">Neokomagataea tanensis NBRC 106556</name>
    <dbReference type="NCBI Taxonomy" id="1223519"/>
    <lineage>
        <taxon>Bacteria</taxon>
        <taxon>Pseudomonadati</taxon>
        <taxon>Pseudomonadota</taxon>
        <taxon>Alphaproteobacteria</taxon>
        <taxon>Acetobacterales</taxon>
        <taxon>Acetobacteraceae</taxon>
        <taxon>Neokomagataea</taxon>
    </lineage>
</organism>
<evidence type="ECO:0000256" key="3">
    <source>
        <dbReference type="ARBA" id="ARBA00022896"/>
    </source>
</evidence>
<keyword evidence="4 7" id="KW-0223">Dioxygenase</keyword>
<gene>
    <name evidence="9" type="ORF">AA106556_1839</name>
</gene>
<dbReference type="PANTHER" id="PTHR41536:SF1">
    <property type="entry name" value="PKHD-TYPE HYDROXYLASE YBIX"/>
    <property type="match status" value="1"/>
</dbReference>
<comment type="cofactor">
    <cofactor evidence="1 7">
        <name>L-ascorbate</name>
        <dbReference type="ChEBI" id="CHEBI:38290"/>
    </cofactor>
</comment>
<name>A0ABQ0QL01_9PROT</name>
<dbReference type="InterPro" id="IPR005123">
    <property type="entry name" value="Oxoglu/Fe-dep_dioxygenase_dom"/>
</dbReference>
<dbReference type="InterPro" id="IPR023550">
    <property type="entry name" value="PKHD_hydroxylase"/>
</dbReference>
<keyword evidence="10" id="KW-1185">Reference proteome</keyword>
<sequence>MLIHIPGVLDRDAVRQWRERLTLAPWTDGRATAGHQSSRVKHNMQIPEDDPLAIQFGDELATRLGRTPEFVSAALPKRIYPPMLSRYQASENQHFGTHVDNAIRYDKRGTIRADLSSTLFLSDLDEYEGGELTIEDNFGARKLRFPAGDMVLYPSSSLHSVSPLTRGERFAAVLWTQSLIRDPIIRETLYTLDQNIRALAADAAEDPRVLSLTNVYHNLVRHHAEP</sequence>
<dbReference type="InterPro" id="IPR041097">
    <property type="entry name" value="PKHD_C"/>
</dbReference>
<dbReference type="InterPro" id="IPR044862">
    <property type="entry name" value="Pro_4_hyd_alph_FE2OG_OXY"/>
</dbReference>
<comment type="cofactor">
    <cofactor evidence="7">
        <name>Fe(2+)</name>
        <dbReference type="ChEBI" id="CHEBI:29033"/>
    </cofactor>
    <text evidence="7">Binds 1 Fe(2+) ion per subunit.</text>
</comment>
<dbReference type="Pfam" id="PF13640">
    <property type="entry name" value="2OG-FeII_Oxy_3"/>
    <property type="match status" value="1"/>
</dbReference>
<accession>A0ABQ0QL01</accession>
<feature type="binding site" evidence="7">
    <location>
        <position position="98"/>
    </location>
    <ligand>
        <name>Fe cation</name>
        <dbReference type="ChEBI" id="CHEBI:24875"/>
    </ligand>
</feature>
<feature type="binding site" evidence="7">
    <location>
        <position position="159"/>
    </location>
    <ligand>
        <name>Fe cation</name>
        <dbReference type="ChEBI" id="CHEBI:24875"/>
    </ligand>
</feature>
<evidence type="ECO:0000313" key="10">
    <source>
        <dbReference type="Proteomes" id="UP001062443"/>
    </source>
</evidence>
<dbReference type="Proteomes" id="UP001062443">
    <property type="component" value="Unassembled WGS sequence"/>
</dbReference>
<evidence type="ECO:0000256" key="1">
    <source>
        <dbReference type="ARBA" id="ARBA00001961"/>
    </source>
</evidence>
<keyword evidence="5 7" id="KW-0560">Oxidoreductase</keyword>
<reference evidence="9" key="1">
    <citation type="submission" date="2013-04" db="EMBL/GenBank/DDBJ databases">
        <title>The genome sequencing project of 58 acetic acid bacteria.</title>
        <authorList>
            <person name="Okamoto-Kainuma A."/>
            <person name="Ishikawa M."/>
            <person name="Umino S."/>
            <person name="Koizumi Y."/>
            <person name="Shiwa Y."/>
            <person name="Yoshikawa H."/>
            <person name="Matsutani M."/>
            <person name="Matsushita K."/>
        </authorList>
    </citation>
    <scope>NUCLEOTIDE SEQUENCE</scope>
    <source>
        <strain evidence="9">NBRC 106556</strain>
    </source>
</reference>
<feature type="binding site" evidence="7">
    <location>
        <position position="100"/>
    </location>
    <ligand>
        <name>Fe cation</name>
        <dbReference type="ChEBI" id="CHEBI:24875"/>
    </ligand>
</feature>
<dbReference type="NCBIfam" id="NF003975">
    <property type="entry name" value="PRK05467.1-4"/>
    <property type="match status" value="1"/>
</dbReference>
<evidence type="ECO:0000256" key="6">
    <source>
        <dbReference type="ARBA" id="ARBA00023004"/>
    </source>
</evidence>
<dbReference type="HAMAP" id="MF_00657">
    <property type="entry name" value="Hydroxyl_YbiX"/>
    <property type="match status" value="1"/>
</dbReference>
<dbReference type="EMBL" id="BAQB01000047">
    <property type="protein sequence ID" value="GBR48613.1"/>
    <property type="molecule type" value="Genomic_DNA"/>
</dbReference>
<dbReference type="SMART" id="SM00702">
    <property type="entry name" value="P4Hc"/>
    <property type="match status" value="1"/>
</dbReference>
<dbReference type="Gene3D" id="4.10.860.20">
    <property type="entry name" value="Rabenosyn, Rab binding domain"/>
    <property type="match status" value="1"/>
</dbReference>
<evidence type="ECO:0000313" key="9">
    <source>
        <dbReference type="EMBL" id="GBR48613.1"/>
    </source>
</evidence>
<protein>
    <submittedName>
        <fullName evidence="9">Hydroxylase</fullName>
    </submittedName>
</protein>
<evidence type="ECO:0000256" key="7">
    <source>
        <dbReference type="HAMAP-Rule" id="MF_00657"/>
    </source>
</evidence>
<dbReference type="InterPro" id="IPR006620">
    <property type="entry name" value="Pro_4_hyd_alph"/>
</dbReference>
<dbReference type="Pfam" id="PF18331">
    <property type="entry name" value="PKHD_C"/>
    <property type="match status" value="1"/>
</dbReference>
<dbReference type="PROSITE" id="PS51471">
    <property type="entry name" value="FE2OG_OXY"/>
    <property type="match status" value="1"/>
</dbReference>
<feature type="domain" description="Fe2OG dioxygenase" evidence="8">
    <location>
        <begin position="78"/>
        <end position="178"/>
    </location>
</feature>
<evidence type="ECO:0000256" key="5">
    <source>
        <dbReference type="ARBA" id="ARBA00023002"/>
    </source>
</evidence>
<evidence type="ECO:0000256" key="4">
    <source>
        <dbReference type="ARBA" id="ARBA00022964"/>
    </source>
</evidence>
<comment type="caution">
    <text evidence="9">The sequence shown here is derived from an EMBL/GenBank/DDBJ whole genome shotgun (WGS) entry which is preliminary data.</text>
</comment>
<dbReference type="RefSeq" id="WP_068173283.1">
    <property type="nucleotide sequence ID" value="NZ_BAQB01000047.1"/>
</dbReference>